<sequence>MAARAARPSSSTPRRRR</sequence>
<reference evidence="1" key="2">
    <citation type="journal article" date="2015" name="Data Brief">
        <title>Shoot transcriptome of the giant reed, Arundo donax.</title>
        <authorList>
            <person name="Barrero R.A."/>
            <person name="Guerrero F.D."/>
            <person name="Moolhuijzen P."/>
            <person name="Goolsby J.A."/>
            <person name="Tidwell J."/>
            <person name="Bellgard S.E."/>
            <person name="Bellgard M.I."/>
        </authorList>
    </citation>
    <scope>NUCLEOTIDE SEQUENCE</scope>
    <source>
        <tissue evidence="1">Shoot tissue taken approximately 20 cm above the soil surface</tissue>
    </source>
</reference>
<evidence type="ECO:0000313" key="1">
    <source>
        <dbReference type="EMBL" id="JAD62503.1"/>
    </source>
</evidence>
<reference evidence="1" key="1">
    <citation type="submission" date="2014-09" db="EMBL/GenBank/DDBJ databases">
        <authorList>
            <person name="Magalhaes I.L.F."/>
            <person name="Oliveira U."/>
            <person name="Santos F.R."/>
            <person name="Vidigal T.H.D.A."/>
            <person name="Brescovit A.D."/>
            <person name="Santos A.J."/>
        </authorList>
    </citation>
    <scope>NUCLEOTIDE SEQUENCE</scope>
    <source>
        <tissue evidence="1">Shoot tissue taken approximately 20 cm above the soil surface</tissue>
    </source>
</reference>
<dbReference type="EMBL" id="GBRH01235392">
    <property type="protein sequence ID" value="JAD62503.1"/>
    <property type="molecule type" value="Transcribed_RNA"/>
</dbReference>
<dbReference type="AlphaFoldDB" id="A0A0A9BK14"/>
<protein>
    <submittedName>
        <fullName evidence="1">Uncharacterized protein</fullName>
    </submittedName>
</protein>
<proteinExistence type="predicted"/>
<accession>A0A0A9BK14</accession>
<name>A0A0A9BK14_ARUDO</name>
<organism evidence="1">
    <name type="scientific">Arundo donax</name>
    <name type="common">Giant reed</name>
    <name type="synonym">Donax arundinaceus</name>
    <dbReference type="NCBI Taxonomy" id="35708"/>
    <lineage>
        <taxon>Eukaryota</taxon>
        <taxon>Viridiplantae</taxon>
        <taxon>Streptophyta</taxon>
        <taxon>Embryophyta</taxon>
        <taxon>Tracheophyta</taxon>
        <taxon>Spermatophyta</taxon>
        <taxon>Magnoliopsida</taxon>
        <taxon>Liliopsida</taxon>
        <taxon>Poales</taxon>
        <taxon>Poaceae</taxon>
        <taxon>PACMAD clade</taxon>
        <taxon>Arundinoideae</taxon>
        <taxon>Arundineae</taxon>
        <taxon>Arundo</taxon>
    </lineage>
</organism>